<dbReference type="EMBL" id="AP018227">
    <property type="protein sequence ID" value="BAY87376.1"/>
    <property type="molecule type" value="Genomic_DNA"/>
</dbReference>
<dbReference type="CDD" id="cd02440">
    <property type="entry name" value="AdoMet_MTases"/>
    <property type="match status" value="1"/>
</dbReference>
<organism evidence="1 2">
    <name type="scientific">Calothrix parasitica NIES-267</name>
    <dbReference type="NCBI Taxonomy" id="1973488"/>
    <lineage>
        <taxon>Bacteria</taxon>
        <taxon>Bacillati</taxon>
        <taxon>Cyanobacteriota</taxon>
        <taxon>Cyanophyceae</taxon>
        <taxon>Nostocales</taxon>
        <taxon>Calotrichaceae</taxon>
        <taxon>Calothrix</taxon>
    </lineage>
</organism>
<gene>
    <name evidence="1" type="ORF">NIES267_68980</name>
</gene>
<keyword evidence="2" id="KW-1185">Reference proteome</keyword>
<sequence>MNQHTVLNNVLNNYAKAVEVGAYDSKLAGLGSKCDSVRQYWEDRYTRYVLSPPIRRLLERKRAEDRGLRIMDLGCGAGEGWNILTTLPRTSPTLDAQFSSLINESDIEFYKGVDISPAMIGKAESIHAHHDQTQFMVADLDEGLPVESGETPFDLYFSSYGSLSHLSDESLGRLVGDICQNMGDRAIFVADLLGRYSYEWPCYWGEVQGQSDMQTYSMSYLYPPEKRNTKDVERFPIRYWGGEELDSFLRATAEKMNAKVGEFHLCDRSILVGRHTDTSEFNPQASPLRSAINSLHAMDVRTDLTQLIFDYQPHPNHPHINRFFQNLQSAWNALVYGCIESLDMWRNPEKLLSEPPIEYPPIVLDSIRILRRLISQAPNLHFDDPRANLIEPQLAYLLRNLEWNFQQGLGASHGLLAIYEFRR</sequence>
<protein>
    <submittedName>
        <fullName evidence="1">Uncharacterized protein</fullName>
    </submittedName>
</protein>
<evidence type="ECO:0000313" key="2">
    <source>
        <dbReference type="Proteomes" id="UP000218418"/>
    </source>
</evidence>
<dbReference type="Gene3D" id="3.40.50.150">
    <property type="entry name" value="Vaccinia Virus protein VP39"/>
    <property type="match status" value="1"/>
</dbReference>
<dbReference type="InterPro" id="IPR029063">
    <property type="entry name" value="SAM-dependent_MTases_sf"/>
</dbReference>
<dbReference type="AlphaFoldDB" id="A0A1Z4M1N5"/>
<dbReference type="SUPFAM" id="SSF53335">
    <property type="entry name" value="S-adenosyl-L-methionine-dependent methyltransferases"/>
    <property type="match status" value="1"/>
</dbReference>
<dbReference type="Proteomes" id="UP000218418">
    <property type="component" value="Chromosome"/>
</dbReference>
<accession>A0A1Z4M1N5</accession>
<reference evidence="1 2" key="1">
    <citation type="submission" date="2017-06" db="EMBL/GenBank/DDBJ databases">
        <title>Genome sequencing of cyanobaciteial culture collection at National Institute for Environmental Studies (NIES).</title>
        <authorList>
            <person name="Hirose Y."/>
            <person name="Shimura Y."/>
            <person name="Fujisawa T."/>
            <person name="Nakamura Y."/>
            <person name="Kawachi M."/>
        </authorList>
    </citation>
    <scope>NUCLEOTIDE SEQUENCE [LARGE SCALE GENOMIC DNA]</scope>
    <source>
        <strain evidence="1 2">NIES-267</strain>
    </source>
</reference>
<proteinExistence type="predicted"/>
<dbReference type="OrthoDB" id="503216at2"/>
<name>A0A1Z4M1N5_9CYAN</name>
<evidence type="ECO:0000313" key="1">
    <source>
        <dbReference type="EMBL" id="BAY87376.1"/>
    </source>
</evidence>